<name>A0A4Y7TKN4_COPMI</name>
<evidence type="ECO:0000313" key="2">
    <source>
        <dbReference type="Proteomes" id="UP000298030"/>
    </source>
</evidence>
<dbReference type="OrthoDB" id="3183767at2759"/>
<dbReference type="EMBL" id="QPFP01000009">
    <property type="protein sequence ID" value="TEB34544.1"/>
    <property type="molecule type" value="Genomic_DNA"/>
</dbReference>
<dbReference type="Proteomes" id="UP000298030">
    <property type="component" value="Unassembled WGS sequence"/>
</dbReference>
<feature type="non-terminal residue" evidence="1">
    <location>
        <position position="1"/>
    </location>
</feature>
<sequence length="203" mass="23397">NFVEKLKRHLLPRVLDQLGVKPNALPEENWINVSLTRLYAHQLMRLDYTTYNVRRDQDVIHVETPRSNIMFLNQLAFPKSPDEPHDSPLPHPYLYAKVIGIYHANVAYIGALPDGTRDFATHRIDFVWMHRYSILESDTEFSLDRLALKTLALDDALGFLDPSKIVRGVHLIPQFSLGKETSALPRSKYVPAQDAWSAYYINK</sequence>
<proteinExistence type="predicted"/>
<organism evidence="1 2">
    <name type="scientific">Coprinellus micaceus</name>
    <name type="common">Glistening ink-cap mushroom</name>
    <name type="synonym">Coprinus micaceus</name>
    <dbReference type="NCBI Taxonomy" id="71717"/>
    <lineage>
        <taxon>Eukaryota</taxon>
        <taxon>Fungi</taxon>
        <taxon>Dikarya</taxon>
        <taxon>Basidiomycota</taxon>
        <taxon>Agaricomycotina</taxon>
        <taxon>Agaricomycetes</taxon>
        <taxon>Agaricomycetidae</taxon>
        <taxon>Agaricales</taxon>
        <taxon>Agaricineae</taxon>
        <taxon>Psathyrellaceae</taxon>
        <taxon>Coprinellus</taxon>
    </lineage>
</organism>
<dbReference type="AlphaFoldDB" id="A0A4Y7TKN4"/>
<gene>
    <name evidence="1" type="ORF">FA13DRAFT_1625246</name>
</gene>
<protein>
    <submittedName>
        <fullName evidence="1">Uncharacterized protein</fullName>
    </submittedName>
</protein>
<keyword evidence="2" id="KW-1185">Reference proteome</keyword>
<reference evidence="1 2" key="1">
    <citation type="journal article" date="2019" name="Nat. Ecol. Evol.">
        <title>Megaphylogeny resolves global patterns of mushroom evolution.</title>
        <authorList>
            <person name="Varga T."/>
            <person name="Krizsan K."/>
            <person name="Foldi C."/>
            <person name="Dima B."/>
            <person name="Sanchez-Garcia M."/>
            <person name="Sanchez-Ramirez S."/>
            <person name="Szollosi G.J."/>
            <person name="Szarkandi J.G."/>
            <person name="Papp V."/>
            <person name="Albert L."/>
            <person name="Andreopoulos W."/>
            <person name="Angelini C."/>
            <person name="Antonin V."/>
            <person name="Barry K.W."/>
            <person name="Bougher N.L."/>
            <person name="Buchanan P."/>
            <person name="Buyck B."/>
            <person name="Bense V."/>
            <person name="Catcheside P."/>
            <person name="Chovatia M."/>
            <person name="Cooper J."/>
            <person name="Damon W."/>
            <person name="Desjardin D."/>
            <person name="Finy P."/>
            <person name="Geml J."/>
            <person name="Haridas S."/>
            <person name="Hughes K."/>
            <person name="Justo A."/>
            <person name="Karasinski D."/>
            <person name="Kautmanova I."/>
            <person name="Kiss B."/>
            <person name="Kocsube S."/>
            <person name="Kotiranta H."/>
            <person name="LaButti K.M."/>
            <person name="Lechner B.E."/>
            <person name="Liimatainen K."/>
            <person name="Lipzen A."/>
            <person name="Lukacs Z."/>
            <person name="Mihaltcheva S."/>
            <person name="Morgado L.N."/>
            <person name="Niskanen T."/>
            <person name="Noordeloos M.E."/>
            <person name="Ohm R.A."/>
            <person name="Ortiz-Santana B."/>
            <person name="Ovrebo C."/>
            <person name="Racz N."/>
            <person name="Riley R."/>
            <person name="Savchenko A."/>
            <person name="Shiryaev A."/>
            <person name="Soop K."/>
            <person name="Spirin V."/>
            <person name="Szebenyi C."/>
            <person name="Tomsovsky M."/>
            <person name="Tulloss R.E."/>
            <person name="Uehling J."/>
            <person name="Grigoriev I.V."/>
            <person name="Vagvolgyi C."/>
            <person name="Papp T."/>
            <person name="Martin F.M."/>
            <person name="Miettinen O."/>
            <person name="Hibbett D.S."/>
            <person name="Nagy L.G."/>
        </authorList>
    </citation>
    <scope>NUCLEOTIDE SEQUENCE [LARGE SCALE GENOMIC DNA]</scope>
    <source>
        <strain evidence="1 2">FP101781</strain>
    </source>
</reference>
<dbReference type="STRING" id="71717.A0A4Y7TKN4"/>
<accession>A0A4Y7TKN4</accession>
<evidence type="ECO:0000313" key="1">
    <source>
        <dbReference type="EMBL" id="TEB34544.1"/>
    </source>
</evidence>
<comment type="caution">
    <text evidence="1">The sequence shown here is derived from an EMBL/GenBank/DDBJ whole genome shotgun (WGS) entry which is preliminary data.</text>
</comment>